<dbReference type="GO" id="GO:0000976">
    <property type="term" value="F:transcription cis-regulatory region binding"/>
    <property type="evidence" value="ECO:0007669"/>
    <property type="project" value="TreeGrafter"/>
</dbReference>
<dbReference type="Gene3D" id="1.10.357.10">
    <property type="entry name" value="Tetracycline Repressor, domain 2"/>
    <property type="match status" value="1"/>
</dbReference>
<feature type="domain" description="HTH tetR-type" evidence="8">
    <location>
        <begin position="25"/>
        <end position="85"/>
    </location>
</feature>
<dbReference type="EMBL" id="CP022579">
    <property type="protein sequence ID" value="QEL65692.1"/>
    <property type="molecule type" value="Genomic_DNA"/>
</dbReference>
<dbReference type="KEGG" id="otr:OTERR_22160"/>
<keyword evidence="10" id="KW-1185">Reference proteome</keyword>
<evidence type="ECO:0000259" key="8">
    <source>
        <dbReference type="PROSITE" id="PS50977"/>
    </source>
</evidence>
<dbReference type="PRINTS" id="PR00455">
    <property type="entry name" value="HTHTETR"/>
</dbReference>
<dbReference type="InterPro" id="IPR009057">
    <property type="entry name" value="Homeodomain-like_sf"/>
</dbReference>
<dbReference type="SUPFAM" id="SSF46689">
    <property type="entry name" value="Homeodomain-like"/>
    <property type="match status" value="1"/>
</dbReference>
<accession>A0A5C1E9W3</accession>
<evidence type="ECO:0000313" key="10">
    <source>
        <dbReference type="Proteomes" id="UP000323671"/>
    </source>
</evidence>
<dbReference type="PANTHER" id="PTHR30055">
    <property type="entry name" value="HTH-TYPE TRANSCRIPTIONAL REGULATOR RUTR"/>
    <property type="match status" value="1"/>
</dbReference>
<dbReference type="SUPFAM" id="SSF48498">
    <property type="entry name" value="Tetracyclin repressor-like, C-terminal domain"/>
    <property type="match status" value="1"/>
</dbReference>
<evidence type="ECO:0000256" key="3">
    <source>
        <dbReference type="ARBA" id="ARBA00023054"/>
    </source>
</evidence>
<evidence type="ECO:0000256" key="2">
    <source>
        <dbReference type="ARBA" id="ARBA00023015"/>
    </source>
</evidence>
<dbReference type="AlphaFoldDB" id="A0A5C1E9W3"/>
<evidence type="ECO:0000256" key="6">
    <source>
        <dbReference type="PROSITE-ProRule" id="PRU00335"/>
    </source>
</evidence>
<dbReference type="Pfam" id="PF00440">
    <property type="entry name" value="TetR_N"/>
    <property type="match status" value="1"/>
</dbReference>
<dbReference type="InterPro" id="IPR041490">
    <property type="entry name" value="KstR2_TetR_C"/>
</dbReference>
<evidence type="ECO:0000313" key="9">
    <source>
        <dbReference type="EMBL" id="QEL65692.1"/>
    </source>
</evidence>
<dbReference type="Proteomes" id="UP000323671">
    <property type="component" value="Chromosome"/>
</dbReference>
<dbReference type="GO" id="GO:0003700">
    <property type="term" value="F:DNA-binding transcription factor activity"/>
    <property type="evidence" value="ECO:0007669"/>
    <property type="project" value="TreeGrafter"/>
</dbReference>
<dbReference type="InterPro" id="IPR036271">
    <property type="entry name" value="Tet_transcr_reg_TetR-rel_C_sf"/>
</dbReference>
<feature type="compositionally biased region" description="Polar residues" evidence="7">
    <location>
        <begin position="7"/>
        <end position="17"/>
    </location>
</feature>
<feature type="region of interest" description="Disordered" evidence="7">
    <location>
        <begin position="1"/>
        <end position="27"/>
    </location>
</feature>
<sequence>MPAKPNTPETPATSVTPNAADASPDSRRDELVSAAARLFRELGYERTTVRELAKAVGLQSGSLFHHFRNKEEILMAVMAQGIEAVIRLGNAAVARYTDPADRLAALFRSHMITLLEGVGHDAMIALLYEWRSLSPQGREQIVVLRDAYEALWQSVLDDAAQAGLVHGDTRILRRFILGGMNWTVQWFQPQSPNGQSAAELTERMLASVLPGLPSGAGLGQGDSR</sequence>
<feature type="DNA-binding region" description="H-T-H motif" evidence="6">
    <location>
        <begin position="48"/>
        <end position="67"/>
    </location>
</feature>
<keyword evidence="3" id="KW-0175">Coiled coil</keyword>
<name>A0A5C1E9W3_9RHOO</name>
<organism evidence="9 10">
    <name type="scientific">Oryzomicrobium terrae</name>
    <dbReference type="NCBI Taxonomy" id="1735038"/>
    <lineage>
        <taxon>Bacteria</taxon>
        <taxon>Pseudomonadati</taxon>
        <taxon>Pseudomonadota</taxon>
        <taxon>Betaproteobacteria</taxon>
        <taxon>Rhodocyclales</taxon>
        <taxon>Rhodocyclaceae</taxon>
        <taxon>Oryzomicrobium</taxon>
    </lineage>
</organism>
<dbReference type="InterPro" id="IPR050109">
    <property type="entry name" value="HTH-type_TetR-like_transc_reg"/>
</dbReference>
<keyword evidence="1" id="KW-0678">Repressor</keyword>
<dbReference type="InterPro" id="IPR001647">
    <property type="entry name" value="HTH_TetR"/>
</dbReference>
<protein>
    <submittedName>
        <fullName evidence="9">Transcriptional regulator, TetR family</fullName>
    </submittedName>
</protein>
<evidence type="ECO:0000256" key="5">
    <source>
        <dbReference type="ARBA" id="ARBA00023163"/>
    </source>
</evidence>
<evidence type="ECO:0000256" key="4">
    <source>
        <dbReference type="ARBA" id="ARBA00023125"/>
    </source>
</evidence>
<reference evidence="9 10" key="1">
    <citation type="submission" date="2017-07" db="EMBL/GenBank/DDBJ databases">
        <title>Complete genome sequence of Oryzomicrobium terrae TPP412.</title>
        <authorList>
            <person name="Chiu L.-W."/>
            <person name="Lo K.-J."/>
            <person name="Tsai Y.-M."/>
            <person name="Lin S.-S."/>
            <person name="Kuo C.-H."/>
            <person name="Liu C.-T."/>
        </authorList>
    </citation>
    <scope>NUCLEOTIDE SEQUENCE [LARGE SCALE GENOMIC DNA]</scope>
    <source>
        <strain evidence="9 10">TPP412</strain>
    </source>
</reference>
<dbReference type="PROSITE" id="PS01081">
    <property type="entry name" value="HTH_TETR_1"/>
    <property type="match status" value="1"/>
</dbReference>
<dbReference type="PANTHER" id="PTHR30055:SF183">
    <property type="entry name" value="NUCLEOID OCCLUSION FACTOR SLMA"/>
    <property type="match status" value="1"/>
</dbReference>
<dbReference type="RefSeq" id="WP_149425811.1">
    <property type="nucleotide sequence ID" value="NZ_CP022579.1"/>
</dbReference>
<evidence type="ECO:0000256" key="1">
    <source>
        <dbReference type="ARBA" id="ARBA00022491"/>
    </source>
</evidence>
<dbReference type="Pfam" id="PF17932">
    <property type="entry name" value="TetR_C_24"/>
    <property type="match status" value="1"/>
</dbReference>
<dbReference type="InterPro" id="IPR023772">
    <property type="entry name" value="DNA-bd_HTH_TetR-type_CS"/>
</dbReference>
<keyword evidence="5" id="KW-0804">Transcription</keyword>
<dbReference type="PROSITE" id="PS50977">
    <property type="entry name" value="HTH_TETR_2"/>
    <property type="match status" value="1"/>
</dbReference>
<keyword evidence="4 6" id="KW-0238">DNA-binding</keyword>
<gene>
    <name evidence="9" type="ORF">OTERR_22160</name>
</gene>
<proteinExistence type="predicted"/>
<evidence type="ECO:0000256" key="7">
    <source>
        <dbReference type="SAM" id="MobiDB-lite"/>
    </source>
</evidence>
<keyword evidence="2" id="KW-0805">Transcription regulation</keyword>